<feature type="compositionally biased region" description="Basic residues" evidence="1">
    <location>
        <begin position="247"/>
        <end position="256"/>
    </location>
</feature>
<accession>A0AAV1D5H8</accession>
<protein>
    <submittedName>
        <fullName evidence="2">OLC1v1001578C1</fullName>
    </submittedName>
</protein>
<dbReference type="PANTHER" id="PTHR34567">
    <property type="entry name" value="FK506-BINDING-LIKE PROTEIN"/>
    <property type="match status" value="1"/>
</dbReference>
<name>A0AAV1D5H8_OLDCO</name>
<organism evidence="2 3">
    <name type="scientific">Oldenlandia corymbosa var. corymbosa</name>
    <dbReference type="NCBI Taxonomy" id="529605"/>
    <lineage>
        <taxon>Eukaryota</taxon>
        <taxon>Viridiplantae</taxon>
        <taxon>Streptophyta</taxon>
        <taxon>Embryophyta</taxon>
        <taxon>Tracheophyta</taxon>
        <taxon>Spermatophyta</taxon>
        <taxon>Magnoliopsida</taxon>
        <taxon>eudicotyledons</taxon>
        <taxon>Gunneridae</taxon>
        <taxon>Pentapetalae</taxon>
        <taxon>asterids</taxon>
        <taxon>lamiids</taxon>
        <taxon>Gentianales</taxon>
        <taxon>Rubiaceae</taxon>
        <taxon>Rubioideae</taxon>
        <taxon>Spermacoceae</taxon>
        <taxon>Hedyotis-Oldenlandia complex</taxon>
        <taxon>Oldenlandia</taxon>
    </lineage>
</organism>
<evidence type="ECO:0000256" key="1">
    <source>
        <dbReference type="SAM" id="MobiDB-lite"/>
    </source>
</evidence>
<gene>
    <name evidence="2" type="ORF">OLC1_LOCUS12357</name>
</gene>
<sequence>MEKKIMENIKNPGRTTYMTSSQKGSSCCRSSHQKFYVEKSFVEVVGLYDWETFVDMKKHEHLYSRVREWDDSACKEAFHNAKARFRGLMTSFHRKNKRFPNREEIVYLLRDIISWSDDKPEDKYIDEIDWDSEVDSELLNDFGDRVSQVGDDEELPNDVDEDYSASVADTTVKSSEQVVIIFGKEFYKVHGFSIGWGDDFNDLEQEQCLGKNGGEQKDFSNINSGAGIHPQSRRARVRGTCKDGHNKSSKGRPAWK</sequence>
<dbReference type="EMBL" id="OX459121">
    <property type="protein sequence ID" value="CAI9103136.1"/>
    <property type="molecule type" value="Genomic_DNA"/>
</dbReference>
<dbReference type="AlphaFoldDB" id="A0AAV1D5H8"/>
<feature type="region of interest" description="Disordered" evidence="1">
    <location>
        <begin position="211"/>
        <end position="256"/>
    </location>
</feature>
<evidence type="ECO:0000313" key="2">
    <source>
        <dbReference type="EMBL" id="CAI9103136.1"/>
    </source>
</evidence>
<evidence type="ECO:0000313" key="3">
    <source>
        <dbReference type="Proteomes" id="UP001161247"/>
    </source>
</evidence>
<keyword evidence="3" id="KW-1185">Reference proteome</keyword>
<dbReference type="Proteomes" id="UP001161247">
    <property type="component" value="Chromosome 4"/>
</dbReference>
<reference evidence="2" key="1">
    <citation type="submission" date="2023-03" db="EMBL/GenBank/DDBJ databases">
        <authorList>
            <person name="Julca I."/>
        </authorList>
    </citation>
    <scope>NUCLEOTIDE SEQUENCE</scope>
</reference>
<dbReference type="PANTHER" id="PTHR34567:SF3">
    <property type="entry name" value="FK506-BINDING-LIKE PROTEIN"/>
    <property type="match status" value="1"/>
</dbReference>
<proteinExistence type="predicted"/>